<protein>
    <recommendedName>
        <fullName evidence="3">Aminoglycoside phosphotransferase domain-containing protein</fullName>
    </recommendedName>
</protein>
<proteinExistence type="predicted"/>
<organism evidence="1 2">
    <name type="scientific">Candidatus Promineifilum breve</name>
    <dbReference type="NCBI Taxonomy" id="1806508"/>
    <lineage>
        <taxon>Bacteria</taxon>
        <taxon>Bacillati</taxon>
        <taxon>Chloroflexota</taxon>
        <taxon>Ardenticatenia</taxon>
        <taxon>Candidatus Promineifilales</taxon>
        <taxon>Candidatus Promineifilaceae</taxon>
        <taxon>Candidatus Promineifilum</taxon>
    </lineage>
</organism>
<accession>A0A170PDB8</accession>
<gene>
    <name evidence="1" type="ORF">CFX0092_A0042</name>
</gene>
<name>A0A170PDB8_9CHLR</name>
<dbReference type="AlphaFoldDB" id="A0A170PDB8"/>
<evidence type="ECO:0008006" key="3">
    <source>
        <dbReference type="Google" id="ProtNLM"/>
    </source>
</evidence>
<dbReference type="Proteomes" id="UP000215027">
    <property type="component" value="Chromosome I"/>
</dbReference>
<dbReference type="InterPro" id="IPR011009">
    <property type="entry name" value="Kinase-like_dom_sf"/>
</dbReference>
<keyword evidence="2" id="KW-1185">Reference proteome</keyword>
<dbReference type="SUPFAM" id="SSF56112">
    <property type="entry name" value="Protein kinase-like (PK-like)"/>
    <property type="match status" value="1"/>
</dbReference>
<evidence type="ECO:0000313" key="2">
    <source>
        <dbReference type="Proteomes" id="UP000215027"/>
    </source>
</evidence>
<reference evidence="1" key="1">
    <citation type="submission" date="2016-01" db="EMBL/GenBank/DDBJ databases">
        <authorList>
            <person name="Mcilroy J.S."/>
            <person name="Karst M S."/>
            <person name="Albertsen M."/>
        </authorList>
    </citation>
    <scope>NUCLEOTIDE SEQUENCE</scope>
    <source>
        <strain evidence="1">Cfx-K</strain>
    </source>
</reference>
<sequence length="449" mass="49826">MLLNLPSCATFAIRRFDQYNSAAMEPLPVDIFQLQRRDPAAWSALLARVPETEDIIVTAVTSEPLYVTTPAPPRRATADCAHRLRRYILTLDGCSDPISFIAKQTNTTEALFYQLFGDPPGTAIPACHYAHLDGDSSWVVIDDVPDHYPSAGWMPDQVDAVIATLARAHAARWNQDAADLNHGWGVAEPIIPHFLRRPGGAYTWHELRRSEATLFDEGPAAALSRHAVQNAGRLAPLLLRAANGLVVMRDLGGWPGVLGESHLAAAAELLDDPVPMLAPLLDLPTTLLHGAPHPGHWRSTLFDEHYLVDWSESQIGPGVLDLVAFLEGFPLLHDEAADLHHLRLREMTPLLEETLVDTYLLTLSAELGPRSPSRAFRAALPAARCLHVLLTWFPYFAAWAADMPDRYTWQRVNRLDESELHHYHNAPAAGLRRYLAGVFDRFLRASHSL</sequence>
<dbReference type="EMBL" id="LN890655">
    <property type="protein sequence ID" value="CUS01923.2"/>
    <property type="molecule type" value="Genomic_DNA"/>
</dbReference>
<dbReference type="KEGG" id="pbf:CFX0092_A0042"/>
<evidence type="ECO:0000313" key="1">
    <source>
        <dbReference type="EMBL" id="CUS01923.2"/>
    </source>
</evidence>